<dbReference type="GO" id="GO:0006750">
    <property type="term" value="P:glutathione biosynthetic process"/>
    <property type="evidence" value="ECO:0007669"/>
    <property type="project" value="UniProtKB-KW"/>
</dbReference>
<comment type="caution">
    <text evidence="13">The sequence shown here is derived from an EMBL/GenBank/DDBJ whole genome shotgun (WGS) entry which is preliminary data.</text>
</comment>
<comment type="catalytic activity">
    <reaction evidence="1 11">
        <text>an S-substituted glutathione + H2O = an S-substituted L-cysteinylglycine + L-glutamate</text>
        <dbReference type="Rhea" id="RHEA:59468"/>
        <dbReference type="ChEBI" id="CHEBI:15377"/>
        <dbReference type="ChEBI" id="CHEBI:29985"/>
        <dbReference type="ChEBI" id="CHEBI:90779"/>
        <dbReference type="ChEBI" id="CHEBI:143103"/>
        <dbReference type="EC" id="3.4.19.13"/>
    </reaction>
</comment>
<dbReference type="AlphaFoldDB" id="A0A4R2KYN5"/>
<dbReference type="PROSITE" id="PS00462">
    <property type="entry name" value="G_GLU_TRANSPEPTIDASE"/>
    <property type="match status" value="1"/>
</dbReference>
<feature type="binding site" evidence="10">
    <location>
        <position position="436"/>
    </location>
    <ligand>
        <name>L-glutamate</name>
        <dbReference type="ChEBI" id="CHEBI:29985"/>
    </ligand>
</feature>
<comment type="pathway">
    <text evidence="11">Sulfur metabolism; glutathione metabolism.</text>
</comment>
<feature type="binding site" evidence="10">
    <location>
        <position position="109"/>
    </location>
    <ligand>
        <name>L-glutamate</name>
        <dbReference type="ChEBI" id="CHEBI:29985"/>
    </ligand>
</feature>
<evidence type="ECO:0000256" key="3">
    <source>
        <dbReference type="ARBA" id="ARBA00009381"/>
    </source>
</evidence>
<dbReference type="GO" id="GO:0006751">
    <property type="term" value="P:glutathione catabolic process"/>
    <property type="evidence" value="ECO:0007669"/>
    <property type="project" value="UniProtKB-UniRule"/>
</dbReference>
<feature type="active site" description="Nucleophile" evidence="9">
    <location>
        <position position="396"/>
    </location>
</feature>
<dbReference type="UniPathway" id="UPA00204"/>
<evidence type="ECO:0000256" key="5">
    <source>
        <dbReference type="ARBA" id="ARBA00022801"/>
    </source>
</evidence>
<feature type="chain" id="PRO_5020626208" description="Glutathione hydrolase proenzyme" evidence="12">
    <location>
        <begin position="22"/>
        <end position="576"/>
    </location>
</feature>
<comment type="subunit">
    <text evidence="11">This enzyme consists of two polypeptide chains, which are synthesized in precursor form from a single polypeptide.</text>
</comment>
<evidence type="ECO:0000256" key="1">
    <source>
        <dbReference type="ARBA" id="ARBA00001049"/>
    </source>
</evidence>
<keyword evidence="7 11" id="KW-0012">Acyltransferase</keyword>
<dbReference type="InterPro" id="IPR000101">
    <property type="entry name" value="GGT_peptidase"/>
</dbReference>
<evidence type="ECO:0000256" key="10">
    <source>
        <dbReference type="PIRSR" id="PIRSR600101-2"/>
    </source>
</evidence>
<dbReference type="EC" id="2.3.2.2" evidence="11"/>
<feature type="binding site" evidence="10">
    <location>
        <begin position="460"/>
        <end position="461"/>
    </location>
    <ligand>
        <name>L-glutamate</name>
        <dbReference type="ChEBI" id="CHEBI:29985"/>
    </ligand>
</feature>
<dbReference type="OrthoDB" id="5297205at2"/>
<keyword evidence="11" id="KW-0317">Glutathione biosynthesis</keyword>
<evidence type="ECO:0000256" key="11">
    <source>
        <dbReference type="RuleBase" id="RU368036"/>
    </source>
</evidence>
<dbReference type="InterPro" id="IPR043138">
    <property type="entry name" value="GGT_lsub"/>
</dbReference>
<sequence length="576" mass="60931">MRIAKSIGALVLACAGALAWATDQAPEAASGYTEKHAVTAHTFMVAAANPLAVDAGVAMLKRGGSAVDAAIATQLVLNLVEPQSSGIGGGAFMLFHDAAQNRLITYDGRETAPRAATPEMFLGADGKPVAFYDAVVGGRSVGVPGTLRLLETAHRAHGRLPWAQLFEPAIALAEQGFAVSPRLAGAIAREQHLLREPARSYFFHADGSPLKAGEQLRNPAFAEVLKLVAARGADAFYQGEIARNIVRSVREHPTNPGTMTEEDLARYTVKVREPVCGAYRQFRVCGMGPPSSGGVALLQILGVLERFPVGRWAPDSVDAVHYFSEAGRLAYADRNRYLADPDFVPVPAGLLDRGYLAARSQLIRDDASLGKAEPGTPPAQAAWRFGEAAALERPSTSHISVVDAAGNAVSMTTTIEDGFGSRQMVRGFLLNNELTDFAFAPVVDGQPVANRIEPGKRPRSSMAPTIVYDADGRLRLVIGSPGGSAIINYVAKSVIGVLDWQLDVQQAISLPNVGSRNGPTELEEGSAAAGLQVALEKRGHTVKVIEFNSGVQGIERIPDGWRGGADPRREGIAAGD</sequence>
<accession>A0A4R2KYN5</accession>
<dbReference type="Pfam" id="PF01019">
    <property type="entry name" value="G_glu_transpept"/>
    <property type="match status" value="1"/>
</dbReference>
<dbReference type="InterPro" id="IPR043137">
    <property type="entry name" value="GGT_ssub_C"/>
</dbReference>
<evidence type="ECO:0000256" key="2">
    <source>
        <dbReference type="ARBA" id="ARBA00001089"/>
    </source>
</evidence>
<evidence type="ECO:0000256" key="7">
    <source>
        <dbReference type="ARBA" id="ARBA00023315"/>
    </source>
</evidence>
<keyword evidence="14" id="KW-1185">Reference proteome</keyword>
<gene>
    <name evidence="13" type="ORF">EV699_12910</name>
</gene>
<name>A0A4R2KYN5_9GAMM</name>
<keyword evidence="12" id="KW-0732">Signal</keyword>
<comment type="catalytic activity">
    <reaction evidence="2 11">
        <text>glutathione + H2O = L-cysteinylglycine + L-glutamate</text>
        <dbReference type="Rhea" id="RHEA:28807"/>
        <dbReference type="ChEBI" id="CHEBI:15377"/>
        <dbReference type="ChEBI" id="CHEBI:29985"/>
        <dbReference type="ChEBI" id="CHEBI:57925"/>
        <dbReference type="ChEBI" id="CHEBI:61694"/>
        <dbReference type="EC" id="3.4.19.13"/>
    </reaction>
</comment>
<dbReference type="GO" id="GO:0103068">
    <property type="term" value="F:leukotriene C4 gamma-glutamyl transferase activity"/>
    <property type="evidence" value="ECO:0007669"/>
    <property type="project" value="UniProtKB-EC"/>
</dbReference>
<comment type="catalytic activity">
    <reaction evidence="8 11">
        <text>an N-terminal (5-L-glutamyl)-[peptide] + an alpha-amino acid = 5-L-glutamyl amino acid + an N-terminal L-alpha-aminoacyl-[peptide]</text>
        <dbReference type="Rhea" id="RHEA:23904"/>
        <dbReference type="Rhea" id="RHEA-COMP:9780"/>
        <dbReference type="Rhea" id="RHEA-COMP:9795"/>
        <dbReference type="ChEBI" id="CHEBI:77644"/>
        <dbReference type="ChEBI" id="CHEBI:78597"/>
        <dbReference type="ChEBI" id="CHEBI:78599"/>
        <dbReference type="ChEBI" id="CHEBI:78608"/>
        <dbReference type="EC" id="2.3.2.2"/>
    </reaction>
</comment>
<dbReference type="EC" id="3.4.19.13" evidence="11"/>
<keyword evidence="4 11" id="KW-0808">Transferase</keyword>
<dbReference type="InterPro" id="IPR029055">
    <property type="entry name" value="Ntn_hydrolases_N"/>
</dbReference>
<dbReference type="NCBIfam" id="TIGR00066">
    <property type="entry name" value="g_glut_trans"/>
    <property type="match status" value="1"/>
</dbReference>
<comment type="PTM">
    <text evidence="11">Cleaved by autocatalysis into a large and a small subunit.</text>
</comment>
<evidence type="ECO:0000313" key="13">
    <source>
        <dbReference type="EMBL" id="TCO76529.1"/>
    </source>
</evidence>
<dbReference type="RefSeq" id="WP_132545581.1">
    <property type="nucleotide sequence ID" value="NZ_SLWY01000029.1"/>
</dbReference>
<dbReference type="PANTHER" id="PTHR43199:SF1">
    <property type="entry name" value="GLUTATHIONE HYDROLASE PROENZYME"/>
    <property type="match status" value="1"/>
</dbReference>
<feature type="binding site" evidence="10">
    <location>
        <position position="483"/>
    </location>
    <ligand>
        <name>L-glutamate</name>
        <dbReference type="ChEBI" id="CHEBI:29985"/>
    </ligand>
</feature>
<protein>
    <recommendedName>
        <fullName evidence="11">Glutathione hydrolase proenzyme</fullName>
        <ecNumber evidence="11">2.3.2.2</ecNumber>
        <ecNumber evidence="11">3.4.19.13</ecNumber>
    </recommendedName>
    <component>
        <recommendedName>
            <fullName evidence="11">Glutathione hydrolase large chain</fullName>
        </recommendedName>
    </component>
    <component>
        <recommendedName>
            <fullName evidence="11">Glutathione hydrolase small chain</fullName>
        </recommendedName>
    </component>
</protein>
<comment type="similarity">
    <text evidence="3 11">Belongs to the gamma-glutamyltransferase family.</text>
</comment>
<dbReference type="PRINTS" id="PR01210">
    <property type="entry name" value="GGTRANSPTASE"/>
</dbReference>
<dbReference type="Proteomes" id="UP000295765">
    <property type="component" value="Unassembled WGS sequence"/>
</dbReference>
<evidence type="ECO:0000256" key="6">
    <source>
        <dbReference type="ARBA" id="ARBA00023145"/>
    </source>
</evidence>
<proteinExistence type="inferred from homology"/>
<organism evidence="13 14">
    <name type="scientific">Plasticicumulans lactativorans</name>
    <dbReference type="NCBI Taxonomy" id="1133106"/>
    <lineage>
        <taxon>Bacteria</taxon>
        <taxon>Pseudomonadati</taxon>
        <taxon>Pseudomonadota</taxon>
        <taxon>Gammaproteobacteria</taxon>
        <taxon>Candidatus Competibacteraceae</taxon>
        <taxon>Plasticicumulans</taxon>
    </lineage>
</organism>
<keyword evidence="6 11" id="KW-0865">Zymogen</keyword>
<dbReference type="Gene3D" id="3.60.20.40">
    <property type="match status" value="1"/>
</dbReference>
<evidence type="ECO:0000256" key="4">
    <source>
        <dbReference type="ARBA" id="ARBA00022679"/>
    </source>
</evidence>
<dbReference type="GO" id="GO:0036374">
    <property type="term" value="F:glutathione hydrolase activity"/>
    <property type="evidence" value="ECO:0007669"/>
    <property type="project" value="UniProtKB-UniRule"/>
</dbReference>
<evidence type="ECO:0000313" key="14">
    <source>
        <dbReference type="Proteomes" id="UP000295765"/>
    </source>
</evidence>
<dbReference type="EMBL" id="SLWY01000029">
    <property type="protein sequence ID" value="TCO76529.1"/>
    <property type="molecule type" value="Genomic_DNA"/>
</dbReference>
<dbReference type="SUPFAM" id="SSF56235">
    <property type="entry name" value="N-terminal nucleophile aminohydrolases (Ntn hydrolases)"/>
    <property type="match status" value="1"/>
</dbReference>
<dbReference type="PANTHER" id="PTHR43199">
    <property type="entry name" value="GLUTATHIONE HYDROLASE"/>
    <property type="match status" value="1"/>
</dbReference>
<dbReference type="InterPro" id="IPR051792">
    <property type="entry name" value="GGT_bact"/>
</dbReference>
<feature type="signal peptide" evidence="12">
    <location>
        <begin position="1"/>
        <end position="21"/>
    </location>
</feature>
<dbReference type="InterPro" id="IPR055262">
    <property type="entry name" value="GGT_CS"/>
</dbReference>
<evidence type="ECO:0000256" key="8">
    <source>
        <dbReference type="ARBA" id="ARBA00047417"/>
    </source>
</evidence>
<reference evidence="13 14" key="1">
    <citation type="submission" date="2019-03" db="EMBL/GenBank/DDBJ databases">
        <title>Genomic Encyclopedia of Type Strains, Phase IV (KMG-IV): sequencing the most valuable type-strain genomes for metagenomic binning, comparative biology and taxonomic classification.</title>
        <authorList>
            <person name="Goeker M."/>
        </authorList>
    </citation>
    <scope>NUCLEOTIDE SEQUENCE [LARGE SCALE GENOMIC DNA]</scope>
    <source>
        <strain evidence="13 14">DSM 25287</strain>
    </source>
</reference>
<keyword evidence="5 11" id="KW-0378">Hydrolase</keyword>
<evidence type="ECO:0000256" key="12">
    <source>
        <dbReference type="SAM" id="SignalP"/>
    </source>
</evidence>
<dbReference type="Gene3D" id="1.10.246.130">
    <property type="match status" value="1"/>
</dbReference>
<evidence type="ECO:0000256" key="9">
    <source>
        <dbReference type="PIRSR" id="PIRSR600101-1"/>
    </source>
</evidence>